<evidence type="ECO:0000313" key="1">
    <source>
        <dbReference type="EMBL" id="CAM9831730.1"/>
    </source>
</evidence>
<dbReference type="EMBL" id="OX596103">
    <property type="protein sequence ID" value="CAM9831730.1"/>
    <property type="molecule type" value="Genomic_DNA"/>
</dbReference>
<accession>A0AC59YN42</accession>
<proteinExistence type="predicted"/>
<organism evidence="1 2">
    <name type="scientific">Rangifer tarandus platyrhynchus</name>
    <name type="common">Svalbard reindeer</name>
    <dbReference type="NCBI Taxonomy" id="3082113"/>
    <lineage>
        <taxon>Eukaryota</taxon>
        <taxon>Metazoa</taxon>
        <taxon>Chordata</taxon>
        <taxon>Craniata</taxon>
        <taxon>Vertebrata</taxon>
        <taxon>Euteleostomi</taxon>
        <taxon>Mammalia</taxon>
        <taxon>Eutheria</taxon>
        <taxon>Laurasiatheria</taxon>
        <taxon>Artiodactyla</taxon>
        <taxon>Ruminantia</taxon>
        <taxon>Pecora</taxon>
        <taxon>Cervidae</taxon>
        <taxon>Odocoileinae</taxon>
        <taxon>Rangifer</taxon>
    </lineage>
</organism>
<protein>
    <submittedName>
        <fullName evidence="1">Uncharacterized protein</fullName>
    </submittedName>
</protein>
<sequence length="156" mass="17335">MQGWGNGWELRSMLGQTRPQDLSEQCLPQAQLQLGPPAHQEALSPLRRLRRSGAHTGSFLLPSPHPTFSLCFSMIAKSTITQHRKTMQTSTAVRNHAEAPRTPPAAISHLHREPWARDPLALALTSCTSPSLKFRLFREADLRCFLTPQPLPTSAP</sequence>
<evidence type="ECO:0000313" key="2">
    <source>
        <dbReference type="Proteomes" id="UP001162501"/>
    </source>
</evidence>
<reference evidence="1" key="2">
    <citation type="submission" date="2025-03" db="EMBL/GenBank/DDBJ databases">
        <authorList>
            <consortium name="ELIXIR-Norway"/>
            <consortium name="Elixir Norway"/>
        </authorList>
    </citation>
    <scope>NUCLEOTIDE SEQUENCE</scope>
</reference>
<gene>
    <name evidence="1" type="ORF">MRATA1EN22A_LOCUS8067</name>
</gene>
<name>A0AC59YN42_RANTA</name>
<reference evidence="1" key="1">
    <citation type="submission" date="2023-05" db="EMBL/GenBank/DDBJ databases">
        <authorList>
            <consortium name="ELIXIR-Norway"/>
        </authorList>
    </citation>
    <scope>NUCLEOTIDE SEQUENCE</scope>
</reference>
<dbReference type="Proteomes" id="UP001162501">
    <property type="component" value="Chromosome 19"/>
</dbReference>